<comment type="subcellular location">
    <subcellularLocation>
        <location evidence="1 7">Cell membrane</location>
        <topology evidence="1 7">Multi-pass membrane protein</topology>
    </subcellularLocation>
</comment>
<dbReference type="InterPro" id="IPR000515">
    <property type="entry name" value="MetI-like"/>
</dbReference>
<keyword evidence="2 7" id="KW-0813">Transport</keyword>
<evidence type="ECO:0000256" key="5">
    <source>
        <dbReference type="ARBA" id="ARBA00022989"/>
    </source>
</evidence>
<name>A0A1H1BZT8_9EURY</name>
<dbReference type="GO" id="GO:0005886">
    <property type="term" value="C:plasma membrane"/>
    <property type="evidence" value="ECO:0007669"/>
    <property type="project" value="UniProtKB-SubCell"/>
</dbReference>
<evidence type="ECO:0000256" key="3">
    <source>
        <dbReference type="ARBA" id="ARBA00022475"/>
    </source>
</evidence>
<dbReference type="PROSITE" id="PS50928">
    <property type="entry name" value="ABC_TM1"/>
    <property type="match status" value="1"/>
</dbReference>
<organism evidence="10 11">
    <name type="scientific">Halopelagius longus</name>
    <dbReference type="NCBI Taxonomy" id="1236180"/>
    <lineage>
        <taxon>Archaea</taxon>
        <taxon>Methanobacteriati</taxon>
        <taxon>Methanobacteriota</taxon>
        <taxon>Stenosarchaea group</taxon>
        <taxon>Halobacteria</taxon>
        <taxon>Halobacteriales</taxon>
        <taxon>Haloferacaceae</taxon>
    </lineage>
</organism>
<dbReference type="OrthoDB" id="44105at2157"/>
<feature type="transmembrane region" description="Helical" evidence="7">
    <location>
        <begin position="186"/>
        <end position="204"/>
    </location>
</feature>
<dbReference type="PANTHER" id="PTHR43163">
    <property type="entry name" value="DIPEPTIDE TRANSPORT SYSTEM PERMEASE PROTEIN DPPB-RELATED"/>
    <property type="match status" value="1"/>
</dbReference>
<evidence type="ECO:0000313" key="10">
    <source>
        <dbReference type="EMBL" id="SDQ57401.1"/>
    </source>
</evidence>
<dbReference type="Proteomes" id="UP000199289">
    <property type="component" value="Unassembled WGS sequence"/>
</dbReference>
<reference evidence="11" key="1">
    <citation type="submission" date="2016-10" db="EMBL/GenBank/DDBJ databases">
        <authorList>
            <person name="Varghese N."/>
            <person name="Submissions S."/>
        </authorList>
    </citation>
    <scope>NUCLEOTIDE SEQUENCE [LARGE SCALE GENOMIC DNA]</scope>
    <source>
        <strain evidence="11">CGMCC 1.12397</strain>
    </source>
</reference>
<evidence type="ECO:0000313" key="9">
    <source>
        <dbReference type="EMBL" id="RDI70997.1"/>
    </source>
</evidence>
<dbReference type="AlphaFoldDB" id="A0A1H1BZT8"/>
<keyword evidence="12" id="KW-1185">Reference proteome</keyword>
<dbReference type="PANTHER" id="PTHR43163:SF6">
    <property type="entry name" value="DIPEPTIDE TRANSPORT SYSTEM PERMEASE PROTEIN DPPB-RELATED"/>
    <property type="match status" value="1"/>
</dbReference>
<feature type="transmembrane region" description="Helical" evidence="7">
    <location>
        <begin position="285"/>
        <end position="305"/>
    </location>
</feature>
<evidence type="ECO:0000259" key="8">
    <source>
        <dbReference type="PROSITE" id="PS50928"/>
    </source>
</evidence>
<reference evidence="9 12" key="3">
    <citation type="submission" date="2018-07" db="EMBL/GenBank/DDBJ databases">
        <title>Genome sequence of extremly halophilic archaeon Halopelagius longus strain BC12-B1.</title>
        <authorList>
            <person name="Zhang X."/>
        </authorList>
    </citation>
    <scope>NUCLEOTIDE SEQUENCE [LARGE SCALE GENOMIC DNA]</scope>
    <source>
        <strain evidence="9 12">BC12-B1</strain>
    </source>
</reference>
<evidence type="ECO:0000313" key="12">
    <source>
        <dbReference type="Proteomes" id="UP000255421"/>
    </source>
</evidence>
<reference evidence="10" key="2">
    <citation type="submission" date="2016-10" db="EMBL/GenBank/DDBJ databases">
        <authorList>
            <person name="de Groot N.N."/>
        </authorList>
    </citation>
    <scope>NUCLEOTIDE SEQUENCE [LARGE SCALE GENOMIC DNA]</scope>
    <source>
        <strain evidence="10">CGMCC 1.12397</strain>
    </source>
</reference>
<gene>
    <name evidence="9" type="ORF">DWB78_04235</name>
    <name evidence="10" type="ORF">SAMN05216278_2038</name>
</gene>
<feature type="transmembrane region" description="Helical" evidence="7">
    <location>
        <begin position="139"/>
        <end position="166"/>
    </location>
</feature>
<accession>A0A1H1BZT8</accession>
<dbReference type="RefSeq" id="WP_092536713.1">
    <property type="nucleotide sequence ID" value="NZ_FNKQ01000002.1"/>
</dbReference>
<dbReference type="EMBL" id="QQST01000001">
    <property type="protein sequence ID" value="RDI70997.1"/>
    <property type="molecule type" value="Genomic_DNA"/>
</dbReference>
<comment type="similarity">
    <text evidence="7">Belongs to the binding-protein-dependent transport system permease family.</text>
</comment>
<dbReference type="CDD" id="cd06261">
    <property type="entry name" value="TM_PBP2"/>
    <property type="match status" value="1"/>
</dbReference>
<dbReference type="Pfam" id="PF00528">
    <property type="entry name" value="BPD_transp_1"/>
    <property type="match status" value="1"/>
</dbReference>
<feature type="domain" description="ABC transmembrane type-1" evidence="8">
    <location>
        <begin position="100"/>
        <end position="310"/>
    </location>
</feature>
<keyword evidence="4 7" id="KW-0812">Transmembrane</keyword>
<dbReference type="Proteomes" id="UP000255421">
    <property type="component" value="Unassembled WGS sequence"/>
</dbReference>
<dbReference type="EMBL" id="FNKQ01000002">
    <property type="protein sequence ID" value="SDQ57401.1"/>
    <property type="molecule type" value="Genomic_DNA"/>
</dbReference>
<evidence type="ECO:0000256" key="2">
    <source>
        <dbReference type="ARBA" id="ARBA00022448"/>
    </source>
</evidence>
<evidence type="ECO:0000256" key="6">
    <source>
        <dbReference type="ARBA" id="ARBA00023136"/>
    </source>
</evidence>
<keyword evidence="6 7" id="KW-0472">Membrane</keyword>
<keyword evidence="5 7" id="KW-1133">Transmembrane helix</keyword>
<dbReference type="InterPro" id="IPR035906">
    <property type="entry name" value="MetI-like_sf"/>
</dbReference>
<dbReference type="SUPFAM" id="SSF161098">
    <property type="entry name" value="MetI-like"/>
    <property type="match status" value="1"/>
</dbReference>
<dbReference type="GO" id="GO:0055085">
    <property type="term" value="P:transmembrane transport"/>
    <property type="evidence" value="ECO:0007669"/>
    <property type="project" value="InterPro"/>
</dbReference>
<keyword evidence="3" id="KW-1003">Cell membrane</keyword>
<evidence type="ECO:0000313" key="11">
    <source>
        <dbReference type="Proteomes" id="UP000199289"/>
    </source>
</evidence>
<dbReference type="Gene3D" id="1.10.3720.10">
    <property type="entry name" value="MetI-like"/>
    <property type="match status" value="1"/>
</dbReference>
<evidence type="ECO:0000256" key="1">
    <source>
        <dbReference type="ARBA" id="ARBA00004651"/>
    </source>
</evidence>
<feature type="transmembrane region" description="Helical" evidence="7">
    <location>
        <begin position="106"/>
        <end position="127"/>
    </location>
</feature>
<feature type="transmembrane region" description="Helical" evidence="7">
    <location>
        <begin position="240"/>
        <end position="263"/>
    </location>
</feature>
<sequence length="323" mass="35632">MKWYVARRLAWAVVATFLVLSLTFGLMAASPDPQASAYVAQQVQSGGDFQDARDTYETARGRDRPLWVQYREYMVGMLTLDWGWSETRSQPVTAAIAEALPYSVMYATPAVLFATVFGVALGLYSAVNRNSLRDYAASSFAFFGVSIPDFWFGILLILVFGSWLGWIPVYFRADVPWFSLENARQLVAPTLVVALSSLAGEMRFSRATALEYVNAEFVKAAKAKGAGGWRRVTRHVFRPALVPLSTILVGDILNIVLVSSYLVEVVFGIPGLGQLSYRAILQQDVALVLGTVLVPTFVAIVGNLCQDIAYTALDPRIDYGERR</sequence>
<evidence type="ECO:0000256" key="7">
    <source>
        <dbReference type="RuleBase" id="RU363032"/>
    </source>
</evidence>
<evidence type="ECO:0000256" key="4">
    <source>
        <dbReference type="ARBA" id="ARBA00022692"/>
    </source>
</evidence>
<proteinExistence type="inferred from homology"/>
<protein>
    <submittedName>
        <fullName evidence="9">ABC transporter permease</fullName>
    </submittedName>
    <submittedName>
        <fullName evidence="10">Peptide/nickel transport system permease protein</fullName>
    </submittedName>
</protein>